<proteinExistence type="predicted"/>
<keyword evidence="3" id="KW-1185">Reference proteome</keyword>
<dbReference type="AlphaFoldDB" id="A0A0C1QMK5"/>
<dbReference type="Proteomes" id="UP000031433">
    <property type="component" value="Unassembled WGS sequence"/>
</dbReference>
<dbReference type="RefSeq" id="WP_039643881.1">
    <property type="nucleotide sequence ID" value="NZ_JXBL01000001.1"/>
</dbReference>
<sequence length="161" mass="18265">MNIIDCALRMEEEAAAHYSQLAAAAPVEELRNIFGLLAAAEKEHYDKLVAVLGDADAATTEFTALDEALCVFKPLLGKRDLVAELRRDPDGYRHVVKEEEESIKFYEDLAAKADREDTRAILLKLADEERKHLSIVENIYSFVQEPKTYLAWGEFSNLKEY</sequence>
<dbReference type="InterPro" id="IPR009078">
    <property type="entry name" value="Ferritin-like_SF"/>
</dbReference>
<dbReference type="Pfam" id="PF02915">
    <property type="entry name" value="Rubrerythrin"/>
    <property type="match status" value="1"/>
</dbReference>
<dbReference type="Gene3D" id="1.20.1260.10">
    <property type="match status" value="1"/>
</dbReference>
<feature type="domain" description="Rubrerythrin diiron-binding" evidence="1">
    <location>
        <begin position="3"/>
        <end position="138"/>
    </location>
</feature>
<dbReference type="InterPro" id="IPR012347">
    <property type="entry name" value="Ferritin-like"/>
</dbReference>
<evidence type="ECO:0000313" key="3">
    <source>
        <dbReference type="Proteomes" id="UP000031433"/>
    </source>
</evidence>
<evidence type="ECO:0000313" key="2">
    <source>
        <dbReference type="EMBL" id="KIE41857.1"/>
    </source>
</evidence>
<dbReference type="GO" id="GO:0046872">
    <property type="term" value="F:metal ion binding"/>
    <property type="evidence" value="ECO:0007669"/>
    <property type="project" value="InterPro"/>
</dbReference>
<dbReference type="EMBL" id="JXBL01000001">
    <property type="protein sequence ID" value="KIE41857.1"/>
    <property type="molecule type" value="Genomic_DNA"/>
</dbReference>
<dbReference type="GO" id="GO:0016491">
    <property type="term" value="F:oxidoreductase activity"/>
    <property type="evidence" value="ECO:0007669"/>
    <property type="project" value="InterPro"/>
</dbReference>
<protein>
    <submittedName>
        <fullName evidence="2">Ferritin</fullName>
    </submittedName>
</protein>
<evidence type="ECO:0000259" key="1">
    <source>
        <dbReference type="Pfam" id="PF02915"/>
    </source>
</evidence>
<dbReference type="InterPro" id="IPR003251">
    <property type="entry name" value="Rr_diiron-bd_dom"/>
</dbReference>
<gene>
    <name evidence="2" type="ORF">SE37_04030</name>
</gene>
<organism evidence="2 3">
    <name type="scientific">Geobacter soli</name>
    <dbReference type="NCBI Taxonomy" id="1510391"/>
    <lineage>
        <taxon>Bacteria</taxon>
        <taxon>Pseudomonadati</taxon>
        <taxon>Thermodesulfobacteriota</taxon>
        <taxon>Desulfuromonadia</taxon>
        <taxon>Geobacterales</taxon>
        <taxon>Geobacteraceae</taxon>
        <taxon>Geobacter</taxon>
    </lineage>
</organism>
<reference evidence="2 3" key="1">
    <citation type="submission" date="2015-01" db="EMBL/GenBank/DDBJ databases">
        <title>Genome sequence of the anaerobic bacterium Geobacter soli GSS01, a dissimilatory Fe(III) reducer from soil.</title>
        <authorList>
            <person name="Yang G."/>
            <person name="Zhou S."/>
        </authorList>
    </citation>
    <scope>NUCLEOTIDE SEQUENCE [LARGE SCALE GENOMIC DNA]</scope>
    <source>
        <strain evidence="2 3">GSS01</strain>
    </source>
</reference>
<dbReference type="SUPFAM" id="SSF47240">
    <property type="entry name" value="Ferritin-like"/>
    <property type="match status" value="1"/>
</dbReference>
<dbReference type="PANTHER" id="PTHR33531:SF7">
    <property type="entry name" value="HYPOTHETICAL MEMBRANE PROTEIN, CONSERVED"/>
    <property type="match status" value="1"/>
</dbReference>
<accession>A0A0C1QMK5</accession>
<dbReference type="PANTHER" id="PTHR33531">
    <property type="entry name" value="RUBRERYTHRIN SUBFAMILY"/>
    <property type="match status" value="1"/>
</dbReference>
<dbReference type="CDD" id="cd01045">
    <property type="entry name" value="Ferritin_like_AB"/>
    <property type="match status" value="1"/>
</dbReference>
<comment type="caution">
    <text evidence="2">The sequence shown here is derived from an EMBL/GenBank/DDBJ whole genome shotgun (WGS) entry which is preliminary data.</text>
</comment>
<name>A0A0C1QMK5_9BACT</name>